<feature type="region of interest" description="Disordered" evidence="1">
    <location>
        <begin position="448"/>
        <end position="469"/>
    </location>
</feature>
<dbReference type="InterPro" id="IPR046519">
    <property type="entry name" value="X-Tfes_XVIPCD"/>
</dbReference>
<evidence type="ECO:0000313" key="3">
    <source>
        <dbReference type="EMBL" id="UNP30427.1"/>
    </source>
</evidence>
<feature type="domain" description="X-Tfes XVIPCD" evidence="2">
    <location>
        <begin position="348"/>
        <end position="449"/>
    </location>
</feature>
<sequence length="469" mass="49365">MSKPISADLQKLLDDFGKQPGVSANAVKNLTDTIKGSPALTDQLNGAVAAGHLKSFKALTDPNMGGAYNGGTQTMSLPVAGLDAGFNKGEITFVLGHEVQHGFNRAARDAVRSTFYTEAQALAKNPAAVHDYTPLLNKVIEGDRVNESTANIAGWNALVSAAKEAKPTATLGDVYNMQPGRASDFIARTGTAPNFAYAAKPGLTLEADLTIAVNPANTAGMAKYYYDLPPASTGLGYGGNSDYPNYHGAIYLPMISQWEQAHGRTADGGKPQVHINMNSLHLNREIMETNGLDLGTASKQPYFDTSTTPPTAANFHHTKDTHRSVRDPIAPTHDAPSQTPAAGVGARAAHGNDPLLQGIRDQVQAEFARHGSPLSERDADRVSAALAVQSKNAGMGLPDHVVLSVDPATKEVGKTVFLVKGELDSPSHTRVSVSPQQAPALEDSLRQLESAAANAPAQSTQQAAKAIQQ</sequence>
<gene>
    <name evidence="3" type="ORF">MOV92_03890</name>
</gene>
<evidence type="ECO:0000256" key="1">
    <source>
        <dbReference type="SAM" id="MobiDB-lite"/>
    </source>
</evidence>
<name>A0ABY3XFK9_9GAMM</name>
<dbReference type="EMBL" id="CP093547">
    <property type="protein sequence ID" value="UNP30427.1"/>
    <property type="molecule type" value="Genomic_DNA"/>
</dbReference>
<keyword evidence="4" id="KW-1185">Reference proteome</keyword>
<feature type="compositionally biased region" description="Polar residues" evidence="1">
    <location>
        <begin position="456"/>
        <end position="469"/>
    </location>
</feature>
<feature type="region of interest" description="Disordered" evidence="1">
    <location>
        <begin position="328"/>
        <end position="352"/>
    </location>
</feature>
<protein>
    <recommendedName>
        <fullName evidence="2">X-Tfes XVIPCD domain-containing protein</fullName>
    </recommendedName>
</protein>
<accession>A0ABY3XFK9</accession>
<evidence type="ECO:0000313" key="4">
    <source>
        <dbReference type="Proteomes" id="UP000829194"/>
    </source>
</evidence>
<evidence type="ECO:0000259" key="2">
    <source>
        <dbReference type="Pfam" id="PF20410"/>
    </source>
</evidence>
<dbReference type="Proteomes" id="UP000829194">
    <property type="component" value="Chromosome"/>
</dbReference>
<proteinExistence type="predicted"/>
<organism evidence="3 4">
    <name type="scientific">Lysobacter gummosus</name>
    <dbReference type="NCBI Taxonomy" id="262324"/>
    <lineage>
        <taxon>Bacteria</taxon>
        <taxon>Pseudomonadati</taxon>
        <taxon>Pseudomonadota</taxon>
        <taxon>Gammaproteobacteria</taxon>
        <taxon>Lysobacterales</taxon>
        <taxon>Lysobacteraceae</taxon>
        <taxon>Lysobacter</taxon>
    </lineage>
</organism>
<dbReference type="Pfam" id="PF20410">
    <property type="entry name" value="X-Tfes_XVIPCD"/>
    <property type="match status" value="1"/>
</dbReference>
<reference evidence="3 4" key="1">
    <citation type="submission" date="2022-03" db="EMBL/GenBank/DDBJ databases">
        <title>Complete genome sequence of Lysobacter capsici VKM B-2533 and Lysobacter gummosus 10.1.1, promising sources of lytic agents.</title>
        <authorList>
            <person name="Tarlachkov S.V."/>
            <person name="Kudryakova I.V."/>
            <person name="Afoshin A.S."/>
            <person name="Leontyevskaya E.A."/>
            <person name="Leontyevskaya N.V."/>
        </authorList>
    </citation>
    <scope>NUCLEOTIDE SEQUENCE [LARGE SCALE GENOMIC DNA]</scope>
    <source>
        <strain evidence="3 4">10.1.1</strain>
    </source>
</reference>
<dbReference type="RefSeq" id="WP_057941661.1">
    <property type="nucleotide sequence ID" value="NZ_CP011131.1"/>
</dbReference>